<evidence type="ECO:0000313" key="2">
    <source>
        <dbReference type="EMBL" id="BBX08888.1"/>
    </source>
</evidence>
<dbReference type="AlphaFoldDB" id="A0AAD1HQN9"/>
<dbReference type="Proteomes" id="UP000467327">
    <property type="component" value="Chromosome"/>
</dbReference>
<name>A0AAD1HQN9_9MYCO</name>
<dbReference type="EMBL" id="AP022561">
    <property type="protein sequence ID" value="BBX08888.1"/>
    <property type="molecule type" value="Genomic_DNA"/>
</dbReference>
<feature type="compositionally biased region" description="Acidic residues" evidence="1">
    <location>
        <begin position="81"/>
        <end position="90"/>
    </location>
</feature>
<evidence type="ECO:0000313" key="3">
    <source>
        <dbReference type="Proteomes" id="UP000467327"/>
    </source>
</evidence>
<keyword evidence="3" id="KW-1185">Reference proteome</keyword>
<organism evidence="2 3">
    <name type="scientific">Mycolicibacterium aichiense</name>
    <dbReference type="NCBI Taxonomy" id="1799"/>
    <lineage>
        <taxon>Bacteria</taxon>
        <taxon>Bacillati</taxon>
        <taxon>Actinomycetota</taxon>
        <taxon>Actinomycetes</taxon>
        <taxon>Mycobacteriales</taxon>
        <taxon>Mycobacteriaceae</taxon>
        <taxon>Mycolicibacterium</taxon>
    </lineage>
</organism>
<proteinExistence type="predicted"/>
<sequence>MTAFCDAVNGLLFGLAAREVTREFLLVALASRSATEELPAAITRFERDATGDGRSAPSATVRFAFRGVVDRAPASARWDEPEAGPAEDDPAPLSALAVPTSDPTRDQPTNAAPMPADATPS</sequence>
<protein>
    <submittedName>
        <fullName evidence="2">Uncharacterized protein</fullName>
    </submittedName>
</protein>
<accession>A0AAD1HQN9</accession>
<gene>
    <name evidence="2" type="ORF">MAIC_36910</name>
</gene>
<dbReference type="KEGG" id="maic:MAIC_36910"/>
<evidence type="ECO:0000256" key="1">
    <source>
        <dbReference type="SAM" id="MobiDB-lite"/>
    </source>
</evidence>
<feature type="region of interest" description="Disordered" evidence="1">
    <location>
        <begin position="74"/>
        <end position="121"/>
    </location>
</feature>
<reference evidence="2 3" key="1">
    <citation type="journal article" date="2019" name="Emerg. Microbes Infect.">
        <title>Comprehensive subspecies identification of 175 nontuberculous mycobacteria species based on 7547 genomic profiles.</title>
        <authorList>
            <person name="Matsumoto Y."/>
            <person name="Kinjo T."/>
            <person name="Motooka D."/>
            <person name="Nabeya D."/>
            <person name="Jung N."/>
            <person name="Uechi K."/>
            <person name="Horii T."/>
            <person name="Iida T."/>
            <person name="Fujita J."/>
            <person name="Nakamura S."/>
        </authorList>
    </citation>
    <scope>NUCLEOTIDE SEQUENCE [LARGE SCALE GENOMIC DNA]</scope>
    <source>
        <strain evidence="2 3">JCM 6376</strain>
    </source>
</reference>